<name>A0A1A9UYG1_GLOAU</name>
<dbReference type="VEuPathDB" id="VectorBase:GAUT019751"/>
<dbReference type="AlphaFoldDB" id="A0A1A9UYG1"/>
<dbReference type="Proteomes" id="UP000078200">
    <property type="component" value="Unassembled WGS sequence"/>
</dbReference>
<accession>A0A1A9UYG1</accession>
<dbReference type="EnsemblMetazoa" id="GAUT019751-RA">
    <property type="protein sequence ID" value="GAUT019751-PA"/>
    <property type="gene ID" value="GAUT019751"/>
</dbReference>
<reference evidence="1" key="1">
    <citation type="submission" date="2020-05" db="UniProtKB">
        <authorList>
            <consortium name="EnsemblMetazoa"/>
        </authorList>
    </citation>
    <scope>IDENTIFICATION</scope>
    <source>
        <strain evidence="1">TTRI</strain>
    </source>
</reference>
<proteinExistence type="predicted"/>
<evidence type="ECO:0000313" key="2">
    <source>
        <dbReference type="Proteomes" id="UP000078200"/>
    </source>
</evidence>
<keyword evidence="2" id="KW-1185">Reference proteome</keyword>
<protein>
    <submittedName>
        <fullName evidence="1">Uncharacterized protein</fullName>
    </submittedName>
</protein>
<organism evidence="1 2">
    <name type="scientific">Glossina austeni</name>
    <name type="common">Savannah tsetse fly</name>
    <dbReference type="NCBI Taxonomy" id="7395"/>
    <lineage>
        <taxon>Eukaryota</taxon>
        <taxon>Metazoa</taxon>
        <taxon>Ecdysozoa</taxon>
        <taxon>Arthropoda</taxon>
        <taxon>Hexapoda</taxon>
        <taxon>Insecta</taxon>
        <taxon>Pterygota</taxon>
        <taxon>Neoptera</taxon>
        <taxon>Endopterygota</taxon>
        <taxon>Diptera</taxon>
        <taxon>Brachycera</taxon>
        <taxon>Muscomorpha</taxon>
        <taxon>Hippoboscoidea</taxon>
        <taxon>Glossinidae</taxon>
        <taxon>Glossina</taxon>
    </lineage>
</organism>
<evidence type="ECO:0000313" key="1">
    <source>
        <dbReference type="EnsemblMetazoa" id="GAUT019751-PA"/>
    </source>
</evidence>
<sequence>MLPLLHAYNFSIFSSEQNNDAIAPEATIATILSNKQILLPLLYRSTYTLFIIIIIRYVQLHTYIPLVSWVMSCGLRSLVSFHCDITGIGMEGSRQCDDSRYGKDGGPFWDQKDFIR</sequence>